<organism evidence="4 5">
    <name type="scientific">Kineosphaera limosa NBRC 100340</name>
    <dbReference type="NCBI Taxonomy" id="1184609"/>
    <lineage>
        <taxon>Bacteria</taxon>
        <taxon>Bacillati</taxon>
        <taxon>Actinomycetota</taxon>
        <taxon>Actinomycetes</taxon>
        <taxon>Micrococcales</taxon>
        <taxon>Dermatophilaceae</taxon>
        <taxon>Kineosphaera</taxon>
    </lineage>
</organism>
<feature type="transmembrane region" description="Helical" evidence="2">
    <location>
        <begin position="364"/>
        <end position="381"/>
    </location>
</feature>
<keyword evidence="2" id="KW-0472">Membrane</keyword>
<evidence type="ECO:0000313" key="4">
    <source>
        <dbReference type="EMBL" id="GAB97803.1"/>
    </source>
</evidence>
<feature type="transmembrane region" description="Helical" evidence="2">
    <location>
        <begin position="393"/>
        <end position="415"/>
    </location>
</feature>
<dbReference type="PANTHER" id="PTHR30590">
    <property type="entry name" value="INNER MEMBRANE PROTEIN"/>
    <property type="match status" value="1"/>
</dbReference>
<sequence length="466" mass="50642">MSVDVTPTKVSTKDNATSTSASPAVQGRLAALDVLRGIAILGTLAMNIGIFLGGAPEVDPLTPLDGAITTFLGLITDGKFIGLLTIMFGIGLEIQRQSAVRKGETWLGSYPWRAALLILDGLLNYLFIFEFDVLMGYGLTALVVCVVLTGSPRVQKWVMGIGVAAHLAVLSLMSLPVVMDDGRYDMLSRLGQNPQAVTPEQLAEAARLLDTTPDRVLALLAAEGGGAGGIGPAPENLLSPTDSYWEGVVGRFTNFWSGRGEIPIMFVMGMGLFLVGAFLYRAGLFEERGARLRRWVLIVGFGIGLPLDWGTRLWLGEYTGMFNRYFTSALVAFGLLALVAAFYAGGRRPGRVGTAVSNVGKMALTCYIGQNLIASILFYNWGFGLAQHLRWGVWNTILAWAFVSAILLVFSALWLRRFRRGPVEWLWHASHAWIMARTMPFVERVNARKAARRARKEVAAGRPAAD</sequence>
<feature type="transmembrane region" description="Helical" evidence="2">
    <location>
        <begin position="292"/>
        <end position="310"/>
    </location>
</feature>
<keyword evidence="5" id="KW-1185">Reference proteome</keyword>
<dbReference type="Proteomes" id="UP000008366">
    <property type="component" value="Unassembled WGS sequence"/>
</dbReference>
<evidence type="ECO:0000313" key="5">
    <source>
        <dbReference type="Proteomes" id="UP000008366"/>
    </source>
</evidence>
<feature type="transmembrane region" description="Helical" evidence="2">
    <location>
        <begin position="157"/>
        <end position="179"/>
    </location>
</feature>
<accession>K6VNN6</accession>
<dbReference type="PANTHER" id="PTHR30590:SF2">
    <property type="entry name" value="INNER MEMBRANE PROTEIN"/>
    <property type="match status" value="1"/>
</dbReference>
<keyword evidence="2" id="KW-0812">Transmembrane</keyword>
<dbReference type="RefSeq" id="WP_006594335.1">
    <property type="nucleotide sequence ID" value="NZ_BAHD01000082.1"/>
</dbReference>
<feature type="region of interest" description="Disordered" evidence="1">
    <location>
        <begin position="1"/>
        <end position="20"/>
    </location>
</feature>
<dbReference type="InterPro" id="IPR052529">
    <property type="entry name" value="Bact_Transport_Assoc"/>
</dbReference>
<dbReference type="InterPro" id="IPR007349">
    <property type="entry name" value="DUF418"/>
</dbReference>
<comment type="caution">
    <text evidence="4">The sequence shown here is derived from an EMBL/GenBank/DDBJ whole genome shotgun (WGS) entry which is preliminary data.</text>
</comment>
<gene>
    <name evidence="4" type="ORF">KILIM_082_00200</name>
</gene>
<evidence type="ECO:0000256" key="2">
    <source>
        <dbReference type="SAM" id="Phobius"/>
    </source>
</evidence>
<feature type="domain" description="DUF418" evidence="3">
    <location>
        <begin position="279"/>
        <end position="429"/>
    </location>
</feature>
<keyword evidence="2" id="KW-1133">Transmembrane helix</keyword>
<feature type="transmembrane region" description="Helical" evidence="2">
    <location>
        <begin position="110"/>
        <end position="128"/>
    </location>
</feature>
<dbReference type="OrthoDB" id="9807744at2"/>
<dbReference type="Pfam" id="PF04235">
    <property type="entry name" value="DUF418"/>
    <property type="match status" value="1"/>
</dbReference>
<dbReference type="AlphaFoldDB" id="K6VNN6"/>
<feature type="compositionally biased region" description="Polar residues" evidence="1">
    <location>
        <begin position="8"/>
        <end position="20"/>
    </location>
</feature>
<feature type="transmembrane region" description="Helical" evidence="2">
    <location>
        <begin position="322"/>
        <end position="343"/>
    </location>
</feature>
<proteinExistence type="predicted"/>
<dbReference type="eggNOG" id="COG2311">
    <property type="taxonomic scope" value="Bacteria"/>
</dbReference>
<evidence type="ECO:0000256" key="1">
    <source>
        <dbReference type="SAM" id="MobiDB-lite"/>
    </source>
</evidence>
<feature type="transmembrane region" description="Helical" evidence="2">
    <location>
        <begin position="134"/>
        <end position="150"/>
    </location>
</feature>
<feature type="transmembrane region" description="Helical" evidence="2">
    <location>
        <begin position="262"/>
        <end position="280"/>
    </location>
</feature>
<name>K6VNN6_9MICO</name>
<protein>
    <recommendedName>
        <fullName evidence="3">DUF418 domain-containing protein</fullName>
    </recommendedName>
</protein>
<feature type="transmembrane region" description="Helical" evidence="2">
    <location>
        <begin position="34"/>
        <end position="55"/>
    </location>
</feature>
<dbReference type="EMBL" id="BAHD01000082">
    <property type="protein sequence ID" value="GAB97803.1"/>
    <property type="molecule type" value="Genomic_DNA"/>
</dbReference>
<feature type="transmembrane region" description="Helical" evidence="2">
    <location>
        <begin position="67"/>
        <end position="90"/>
    </location>
</feature>
<dbReference type="STRING" id="1184609.KILIM_082_00200"/>
<evidence type="ECO:0000259" key="3">
    <source>
        <dbReference type="Pfam" id="PF04235"/>
    </source>
</evidence>
<reference evidence="4 5" key="1">
    <citation type="submission" date="2012-08" db="EMBL/GenBank/DDBJ databases">
        <title>Whole genome shotgun sequence of Kineosphaera limosa NBRC 100340.</title>
        <authorList>
            <person name="Yoshida I."/>
            <person name="Isaki S."/>
            <person name="Hosoyama A."/>
            <person name="Tsuchikane K."/>
            <person name="Katsumata H."/>
            <person name="Ando Y."/>
            <person name="Ohji S."/>
            <person name="Hamada M."/>
            <person name="Tamura T."/>
            <person name="Yamazoe A."/>
            <person name="Yamazaki S."/>
            <person name="Fujita N."/>
        </authorList>
    </citation>
    <scope>NUCLEOTIDE SEQUENCE [LARGE SCALE GENOMIC DNA]</scope>
    <source>
        <strain evidence="4 5">NBRC 100340</strain>
    </source>
</reference>